<evidence type="ECO:0000313" key="1">
    <source>
        <dbReference type="EMBL" id="KAG2953384.1"/>
    </source>
</evidence>
<evidence type="ECO:0000313" key="2">
    <source>
        <dbReference type="EMBL" id="RAW27483.1"/>
    </source>
</evidence>
<accession>A0A329RS45</accession>
<dbReference type="VEuPathDB" id="FungiDB:PC110_g16127"/>
<keyword evidence="3" id="KW-1185">Reference proteome</keyword>
<dbReference type="OrthoDB" id="75652at2759"/>
<dbReference type="EMBL" id="MJFZ01000559">
    <property type="protein sequence ID" value="RAW27483.1"/>
    <property type="molecule type" value="Genomic_DNA"/>
</dbReference>
<sequence length="338" mass="37747">MFDELIFAAQTLQVLALIMVFGSMRHAVQHLRQSARTAPARRAAVSASFASAPRALVEQTRVNAAPFVAQPQHVKADPTGIVAGIAIVGALIGVGKMWWDASSSSAAEPLAFQEIPQAEIALFFTELTASIQDLFKQLPEIENAVHKYLKDNNQELSDAEFNQAIQSQLYQMMEGIEQQIVAKRQWSRQSLEFALEKYAQDAEILKLQEDLNTIMQSVFPAPEPVEIPEDLTADKTLAILKEMVAGMEKAMADMLAHARAEGITDVQKAMEEFQYLYMEHVEQMTQAQMKTHGISQQILSAALQKYHGESEQFRQQVEQIYAHQAKAFQKMGLPVETQ</sequence>
<name>A0A329RS45_9STRA</name>
<organism evidence="2 3">
    <name type="scientific">Phytophthora cactorum</name>
    <dbReference type="NCBI Taxonomy" id="29920"/>
    <lineage>
        <taxon>Eukaryota</taxon>
        <taxon>Sar</taxon>
        <taxon>Stramenopiles</taxon>
        <taxon>Oomycota</taxon>
        <taxon>Peronosporomycetes</taxon>
        <taxon>Peronosporales</taxon>
        <taxon>Peronosporaceae</taxon>
        <taxon>Phytophthora</taxon>
    </lineage>
</organism>
<reference evidence="1" key="2">
    <citation type="submission" date="2018-10" db="EMBL/GenBank/DDBJ databases">
        <title>Effector identification in a new, highly contiguous assembly of the strawberry crown rot pathogen Phytophthora cactorum.</title>
        <authorList>
            <person name="Armitage A.D."/>
            <person name="Nellist C.F."/>
            <person name="Bates H."/>
            <person name="Vickerstaff R.J."/>
            <person name="Harrison R.J."/>
        </authorList>
    </citation>
    <scope>NUCLEOTIDE SEQUENCE</scope>
    <source>
        <strain evidence="1">4040</strain>
    </source>
</reference>
<gene>
    <name evidence="2" type="ORF">PC110_g16127</name>
    <name evidence="1" type="ORF">PC117_g2046</name>
</gene>
<comment type="caution">
    <text evidence="2">The sequence shown here is derived from an EMBL/GenBank/DDBJ whole genome shotgun (WGS) entry which is preliminary data.</text>
</comment>
<proteinExistence type="predicted"/>
<protein>
    <submittedName>
        <fullName evidence="2">Uncharacterized protein</fullName>
    </submittedName>
</protein>
<dbReference type="Proteomes" id="UP000251314">
    <property type="component" value="Unassembled WGS sequence"/>
</dbReference>
<dbReference type="EMBL" id="RCMK01000025">
    <property type="protein sequence ID" value="KAG2953384.1"/>
    <property type="molecule type" value="Genomic_DNA"/>
</dbReference>
<evidence type="ECO:0000313" key="3">
    <source>
        <dbReference type="Proteomes" id="UP000251314"/>
    </source>
</evidence>
<reference evidence="2 3" key="1">
    <citation type="submission" date="2018-01" db="EMBL/GenBank/DDBJ databases">
        <title>Draft genome of the strawberry crown rot pathogen Phytophthora cactorum.</title>
        <authorList>
            <person name="Armitage A.D."/>
            <person name="Lysoe E."/>
            <person name="Nellist C.F."/>
            <person name="Harrison R.J."/>
            <person name="Brurberg M.B."/>
        </authorList>
    </citation>
    <scope>NUCLEOTIDE SEQUENCE [LARGE SCALE GENOMIC DNA]</scope>
    <source>
        <strain evidence="2 3">10300</strain>
    </source>
</reference>
<dbReference type="AlphaFoldDB" id="A0A329RS45"/>
<dbReference type="Proteomes" id="UP000736787">
    <property type="component" value="Unassembled WGS sequence"/>
</dbReference>